<dbReference type="OrthoDB" id="414666at2759"/>
<evidence type="ECO:0000313" key="3">
    <source>
        <dbReference type="Proteomes" id="UP000663880"/>
    </source>
</evidence>
<dbReference type="Proteomes" id="UP000663880">
    <property type="component" value="Unassembled WGS sequence"/>
</dbReference>
<keyword evidence="3" id="KW-1185">Reference proteome</keyword>
<dbReference type="AlphaFoldDB" id="A0A821P1Q0"/>
<evidence type="ECO:0000313" key="2">
    <source>
        <dbReference type="EMBL" id="CAF4797221.1"/>
    </source>
</evidence>
<proteinExistence type="predicted"/>
<protein>
    <submittedName>
        <fullName evidence="2">Uncharacterized protein</fullName>
    </submittedName>
</protein>
<gene>
    <name evidence="2" type="ORF">PMACD_LOCUS3229</name>
</gene>
<accession>A0A821P1Q0</accession>
<evidence type="ECO:0000256" key="1">
    <source>
        <dbReference type="SAM" id="MobiDB-lite"/>
    </source>
</evidence>
<sequence>MRLKLKTARSSKKIRRIEVADNEKFTTATERSWTDWTVVNHTEATPDTLWNKAKQLIQNAVTESSPGSEKRKRQHWMTDTGPLKPG</sequence>
<organism evidence="2 3">
    <name type="scientific">Pieris macdunnoughi</name>
    <dbReference type="NCBI Taxonomy" id="345717"/>
    <lineage>
        <taxon>Eukaryota</taxon>
        <taxon>Metazoa</taxon>
        <taxon>Ecdysozoa</taxon>
        <taxon>Arthropoda</taxon>
        <taxon>Hexapoda</taxon>
        <taxon>Insecta</taxon>
        <taxon>Pterygota</taxon>
        <taxon>Neoptera</taxon>
        <taxon>Endopterygota</taxon>
        <taxon>Lepidoptera</taxon>
        <taxon>Glossata</taxon>
        <taxon>Ditrysia</taxon>
        <taxon>Papilionoidea</taxon>
        <taxon>Pieridae</taxon>
        <taxon>Pierinae</taxon>
        <taxon>Pieris</taxon>
    </lineage>
</organism>
<name>A0A821P1Q0_9NEOP</name>
<dbReference type="EMBL" id="CAJOBZ010000005">
    <property type="protein sequence ID" value="CAF4797221.1"/>
    <property type="molecule type" value="Genomic_DNA"/>
</dbReference>
<reference evidence="2" key="1">
    <citation type="submission" date="2021-02" db="EMBL/GenBank/DDBJ databases">
        <authorList>
            <person name="Steward A R."/>
        </authorList>
    </citation>
    <scope>NUCLEOTIDE SEQUENCE</scope>
</reference>
<feature type="region of interest" description="Disordered" evidence="1">
    <location>
        <begin position="60"/>
        <end position="86"/>
    </location>
</feature>
<comment type="caution">
    <text evidence="2">The sequence shown here is derived from an EMBL/GenBank/DDBJ whole genome shotgun (WGS) entry which is preliminary data.</text>
</comment>